<proteinExistence type="predicted"/>
<name>A0A1Y2FL84_PROLT</name>
<keyword evidence="8" id="KW-1185">Reference proteome</keyword>
<dbReference type="InterPro" id="IPR020846">
    <property type="entry name" value="MFS_dom"/>
</dbReference>
<reference evidence="7 8" key="1">
    <citation type="submission" date="2016-07" db="EMBL/GenBank/DDBJ databases">
        <title>Pervasive Adenine N6-methylation of Active Genes in Fungi.</title>
        <authorList>
            <consortium name="DOE Joint Genome Institute"/>
            <person name="Mondo S.J."/>
            <person name="Dannebaum R.O."/>
            <person name="Kuo R.C."/>
            <person name="Labutti K."/>
            <person name="Haridas S."/>
            <person name="Kuo A."/>
            <person name="Salamov A."/>
            <person name="Ahrendt S.R."/>
            <person name="Lipzen A."/>
            <person name="Sullivan W."/>
            <person name="Andreopoulos W.B."/>
            <person name="Clum A."/>
            <person name="Lindquist E."/>
            <person name="Daum C."/>
            <person name="Ramamoorthy G.K."/>
            <person name="Gryganskyi A."/>
            <person name="Culley D."/>
            <person name="Magnuson J.K."/>
            <person name="James T.Y."/>
            <person name="O'Malley M.A."/>
            <person name="Stajich J.E."/>
            <person name="Spatafora J.W."/>
            <person name="Visel A."/>
            <person name="Grigoriev I.V."/>
        </authorList>
    </citation>
    <scope>NUCLEOTIDE SEQUENCE [LARGE SCALE GENOMIC DNA]</scope>
    <source>
        <strain evidence="7 8">12-1054</strain>
    </source>
</reference>
<feature type="transmembrane region" description="Helical" evidence="5">
    <location>
        <begin position="206"/>
        <end position="224"/>
    </location>
</feature>
<dbReference type="PANTHER" id="PTHR42718">
    <property type="entry name" value="MAJOR FACILITATOR SUPERFAMILY MULTIDRUG TRANSPORTER MFSC"/>
    <property type="match status" value="1"/>
</dbReference>
<keyword evidence="4 5" id="KW-0472">Membrane</keyword>
<dbReference type="Pfam" id="PF07690">
    <property type="entry name" value="MFS_1"/>
    <property type="match status" value="1"/>
</dbReference>
<evidence type="ECO:0000256" key="3">
    <source>
        <dbReference type="ARBA" id="ARBA00022989"/>
    </source>
</evidence>
<dbReference type="InterPro" id="IPR011701">
    <property type="entry name" value="MFS"/>
</dbReference>
<dbReference type="PROSITE" id="PS50850">
    <property type="entry name" value="MFS"/>
    <property type="match status" value="1"/>
</dbReference>
<gene>
    <name evidence="7" type="ORF">BCR37DRAFT_345024</name>
</gene>
<evidence type="ECO:0000256" key="2">
    <source>
        <dbReference type="ARBA" id="ARBA00022692"/>
    </source>
</evidence>
<feature type="transmembrane region" description="Helical" evidence="5">
    <location>
        <begin position="435"/>
        <end position="457"/>
    </location>
</feature>
<protein>
    <submittedName>
        <fullName evidence="7">Major facilitator superfamily domain-containing protein</fullName>
    </submittedName>
</protein>
<dbReference type="PANTHER" id="PTHR42718:SF41">
    <property type="entry name" value="MFS TRANSPORTER OF UNKOWN SPECIFICITY (AFU_ORTHOLOGUE AFUA_5G09940)-RELATED"/>
    <property type="match status" value="1"/>
</dbReference>
<feature type="transmembrane region" description="Helical" evidence="5">
    <location>
        <begin position="345"/>
        <end position="363"/>
    </location>
</feature>
<dbReference type="AlphaFoldDB" id="A0A1Y2FL84"/>
<dbReference type="Gene3D" id="1.20.1720.10">
    <property type="entry name" value="Multidrug resistance protein D"/>
    <property type="match status" value="1"/>
</dbReference>
<dbReference type="RefSeq" id="XP_040726535.1">
    <property type="nucleotide sequence ID" value="XM_040867596.1"/>
</dbReference>
<feature type="transmembrane region" description="Helical" evidence="5">
    <location>
        <begin position="267"/>
        <end position="285"/>
    </location>
</feature>
<feature type="transmembrane region" description="Helical" evidence="5">
    <location>
        <begin position="47"/>
        <end position="67"/>
    </location>
</feature>
<keyword evidence="2 5" id="KW-0812">Transmembrane</keyword>
<evidence type="ECO:0000256" key="5">
    <source>
        <dbReference type="SAM" id="Phobius"/>
    </source>
</evidence>
<feature type="transmembrane region" description="Helical" evidence="5">
    <location>
        <begin position="486"/>
        <end position="506"/>
    </location>
</feature>
<sequence>MPQSRRASFDENLELVEPSPVNDPIDDGTKRLIQARPVQLRSQAHEVLFILICASGSLLTNIAFGNMTVSLLDVQKSLDLDETELPWLQGAYALANGSFVLVFGGLADSLGAKRVFICGCLWLAIWSLVAGLASSPIQLFVSRAMQGISGGALVPSGLALLGYVYEPGRRKNRVFSIYGAAAPIGFIIGAAEAGVCIQVANWRWTFYINSILVTLVAIAAWFSIPPDEHPVGNLRRFDWLGSGVAIAGIVLVVFGLTDGPVAHWTPYTYGLLIVGVLLLALFVWIEKKVSDDPVMPLEMWSTPSFGWLMAATVLGWGGYACWQFYAGLFWLKVTQASPLLTAAYFSPNAVFGVVATMVCASTLHILPGHYIFGISGMCFSVGPALFVLLSYKPHLSYWAAGFPALIFTTFGPDLSFSSASIFVTSHVKRKYQGSAGSVLNAILQVAMSLAVGLGGIVESQVVQARRDPLNPDWQPSLDDVLASYRAVWWFSLALSLASLLMTLLFVRIEKTSEKKHLA</sequence>
<dbReference type="OrthoDB" id="2130629at2759"/>
<comment type="subcellular location">
    <subcellularLocation>
        <location evidence="1">Membrane</location>
        <topology evidence="1">Multi-pass membrane protein</topology>
    </subcellularLocation>
</comment>
<feature type="transmembrane region" description="Helical" evidence="5">
    <location>
        <begin position="145"/>
        <end position="165"/>
    </location>
</feature>
<feature type="transmembrane region" description="Helical" evidence="5">
    <location>
        <begin position="87"/>
        <end position="107"/>
    </location>
</feature>
<feature type="transmembrane region" description="Helical" evidence="5">
    <location>
        <begin position="370"/>
        <end position="391"/>
    </location>
</feature>
<dbReference type="Gene3D" id="1.20.1250.20">
    <property type="entry name" value="MFS general substrate transporter like domains"/>
    <property type="match status" value="1"/>
</dbReference>
<organism evidence="7 8">
    <name type="scientific">Protomyces lactucae-debilis</name>
    <dbReference type="NCBI Taxonomy" id="2754530"/>
    <lineage>
        <taxon>Eukaryota</taxon>
        <taxon>Fungi</taxon>
        <taxon>Dikarya</taxon>
        <taxon>Ascomycota</taxon>
        <taxon>Taphrinomycotina</taxon>
        <taxon>Taphrinomycetes</taxon>
        <taxon>Taphrinales</taxon>
        <taxon>Protomycetaceae</taxon>
        <taxon>Protomyces</taxon>
    </lineage>
</organism>
<evidence type="ECO:0000259" key="6">
    <source>
        <dbReference type="PROSITE" id="PS50850"/>
    </source>
</evidence>
<dbReference type="GeneID" id="63784195"/>
<dbReference type="GO" id="GO:0016020">
    <property type="term" value="C:membrane"/>
    <property type="evidence" value="ECO:0007669"/>
    <property type="project" value="UniProtKB-SubCell"/>
</dbReference>
<evidence type="ECO:0000256" key="4">
    <source>
        <dbReference type="ARBA" id="ARBA00023136"/>
    </source>
</evidence>
<feature type="transmembrane region" description="Helical" evidence="5">
    <location>
        <begin position="305"/>
        <end position="325"/>
    </location>
</feature>
<dbReference type="GO" id="GO:0022857">
    <property type="term" value="F:transmembrane transporter activity"/>
    <property type="evidence" value="ECO:0007669"/>
    <property type="project" value="InterPro"/>
</dbReference>
<dbReference type="SUPFAM" id="SSF103473">
    <property type="entry name" value="MFS general substrate transporter"/>
    <property type="match status" value="1"/>
</dbReference>
<feature type="transmembrane region" description="Helical" evidence="5">
    <location>
        <begin position="236"/>
        <end position="255"/>
    </location>
</feature>
<dbReference type="STRING" id="56484.A0A1Y2FL84"/>
<evidence type="ECO:0000313" key="7">
    <source>
        <dbReference type="EMBL" id="ORY84752.1"/>
    </source>
</evidence>
<dbReference type="InterPro" id="IPR036259">
    <property type="entry name" value="MFS_trans_sf"/>
</dbReference>
<evidence type="ECO:0000256" key="1">
    <source>
        <dbReference type="ARBA" id="ARBA00004141"/>
    </source>
</evidence>
<keyword evidence="3 5" id="KW-1133">Transmembrane helix</keyword>
<feature type="transmembrane region" description="Helical" evidence="5">
    <location>
        <begin position="177"/>
        <end position="200"/>
    </location>
</feature>
<accession>A0A1Y2FL84</accession>
<dbReference type="Proteomes" id="UP000193685">
    <property type="component" value="Unassembled WGS sequence"/>
</dbReference>
<dbReference type="OMA" id="FFGAWQF"/>
<feature type="transmembrane region" description="Helical" evidence="5">
    <location>
        <begin position="397"/>
        <end position="423"/>
    </location>
</feature>
<feature type="domain" description="Major facilitator superfamily (MFS) profile" evidence="6">
    <location>
        <begin position="49"/>
        <end position="510"/>
    </location>
</feature>
<dbReference type="EMBL" id="MCFI01000005">
    <property type="protein sequence ID" value="ORY84752.1"/>
    <property type="molecule type" value="Genomic_DNA"/>
</dbReference>
<feature type="transmembrane region" description="Helical" evidence="5">
    <location>
        <begin position="114"/>
        <end position="133"/>
    </location>
</feature>
<comment type="caution">
    <text evidence="7">The sequence shown here is derived from an EMBL/GenBank/DDBJ whole genome shotgun (WGS) entry which is preliminary data.</text>
</comment>
<evidence type="ECO:0000313" key="8">
    <source>
        <dbReference type="Proteomes" id="UP000193685"/>
    </source>
</evidence>